<name>A0A553PUR6_9TELE</name>
<accession>A0A553PUR6</accession>
<evidence type="ECO:0000313" key="1">
    <source>
        <dbReference type="EMBL" id="TRY81421.1"/>
    </source>
</evidence>
<sequence length="84" mass="9144">MTVILYVSSCGVRGCSAVAYRDSGSSPDISVNGLLALSLVMHILSEIVRVGSFWSCLTHLQCEDNDEEDGAVRRVLLKLQVLMD</sequence>
<dbReference type="AlphaFoldDB" id="A0A553PUR6"/>
<dbReference type="EMBL" id="SRMA01026629">
    <property type="protein sequence ID" value="TRY81421.1"/>
    <property type="molecule type" value="Genomic_DNA"/>
</dbReference>
<evidence type="ECO:0000313" key="2">
    <source>
        <dbReference type="Proteomes" id="UP000316079"/>
    </source>
</evidence>
<dbReference type="OrthoDB" id="8911465at2759"/>
<organism evidence="1 2">
    <name type="scientific">Danionella cerebrum</name>
    <dbReference type="NCBI Taxonomy" id="2873325"/>
    <lineage>
        <taxon>Eukaryota</taxon>
        <taxon>Metazoa</taxon>
        <taxon>Chordata</taxon>
        <taxon>Craniata</taxon>
        <taxon>Vertebrata</taxon>
        <taxon>Euteleostomi</taxon>
        <taxon>Actinopterygii</taxon>
        <taxon>Neopterygii</taxon>
        <taxon>Teleostei</taxon>
        <taxon>Ostariophysi</taxon>
        <taxon>Cypriniformes</taxon>
        <taxon>Danionidae</taxon>
        <taxon>Danioninae</taxon>
        <taxon>Danionella</taxon>
    </lineage>
</organism>
<proteinExistence type="predicted"/>
<comment type="caution">
    <text evidence="1">The sequence shown here is derived from an EMBL/GenBank/DDBJ whole genome shotgun (WGS) entry which is preliminary data.</text>
</comment>
<keyword evidence="2" id="KW-1185">Reference proteome</keyword>
<gene>
    <name evidence="1" type="ORF">DNTS_032190</name>
</gene>
<protein>
    <submittedName>
        <fullName evidence="1">Uncharacterized protein</fullName>
    </submittedName>
</protein>
<dbReference type="Proteomes" id="UP000316079">
    <property type="component" value="Unassembled WGS sequence"/>
</dbReference>
<reference evidence="1 2" key="1">
    <citation type="journal article" date="2019" name="Sci. Data">
        <title>Hybrid genome assembly and annotation of Danionella translucida.</title>
        <authorList>
            <person name="Kadobianskyi M."/>
            <person name="Schulze L."/>
            <person name="Schuelke M."/>
            <person name="Judkewitz B."/>
        </authorList>
    </citation>
    <scope>NUCLEOTIDE SEQUENCE [LARGE SCALE GENOMIC DNA]</scope>
    <source>
        <strain evidence="1 2">Bolton</strain>
    </source>
</reference>